<evidence type="ECO:0000313" key="9">
    <source>
        <dbReference type="Proteomes" id="UP001285908"/>
    </source>
</evidence>
<comment type="catalytic activity">
    <reaction evidence="5">
        <text>L-methionyl-[protein] + [thioredoxin]-disulfide + H2O = L-methionyl-(S)-S-oxide-[protein] + [thioredoxin]-dithiol</text>
        <dbReference type="Rhea" id="RHEA:14217"/>
        <dbReference type="Rhea" id="RHEA-COMP:10698"/>
        <dbReference type="Rhea" id="RHEA-COMP:10700"/>
        <dbReference type="Rhea" id="RHEA-COMP:12313"/>
        <dbReference type="Rhea" id="RHEA-COMP:12315"/>
        <dbReference type="ChEBI" id="CHEBI:15377"/>
        <dbReference type="ChEBI" id="CHEBI:16044"/>
        <dbReference type="ChEBI" id="CHEBI:29950"/>
        <dbReference type="ChEBI" id="CHEBI:44120"/>
        <dbReference type="ChEBI" id="CHEBI:50058"/>
        <dbReference type="EC" id="1.8.4.11"/>
    </reaction>
</comment>
<comment type="caution">
    <text evidence="8">The sequence shown here is derived from an EMBL/GenBank/DDBJ whole genome shotgun (WGS) entry which is preliminary data.</text>
</comment>
<sequence length="203" mass="23090">MSSLLGRIFRSLNTQTSKMSTTAFPSSPVTVPEGAEKATVAAGCFWGVEHLYRKHFADKGLYDARVGYIGGDASNPSYKQVCSGNTGHAEATLLIYDPTRLSYTQILEFFYKMHDPTTHNQQGPDRGAQYRSGIFYHNDEQKKVAEEITKKANEQWWGGKIVTEILPAKEWWDAEQYHQLYLVNNPDGYECPSHFLRKFPELK</sequence>
<evidence type="ECO:0000256" key="3">
    <source>
        <dbReference type="ARBA" id="ARBA00023002"/>
    </source>
</evidence>
<comment type="similarity">
    <text evidence="1">Belongs to the MsrA Met sulfoxide reductase family.</text>
</comment>
<organism evidence="8 9">
    <name type="scientific">Neurospora hispaniola</name>
    <dbReference type="NCBI Taxonomy" id="588809"/>
    <lineage>
        <taxon>Eukaryota</taxon>
        <taxon>Fungi</taxon>
        <taxon>Dikarya</taxon>
        <taxon>Ascomycota</taxon>
        <taxon>Pezizomycotina</taxon>
        <taxon>Sordariomycetes</taxon>
        <taxon>Sordariomycetidae</taxon>
        <taxon>Sordariales</taxon>
        <taxon>Sordariaceae</taxon>
        <taxon>Neurospora</taxon>
    </lineage>
</organism>
<evidence type="ECO:0000256" key="5">
    <source>
        <dbReference type="ARBA" id="ARBA00047806"/>
    </source>
</evidence>
<dbReference type="NCBIfam" id="TIGR00401">
    <property type="entry name" value="msrA"/>
    <property type="match status" value="1"/>
</dbReference>
<dbReference type="AlphaFoldDB" id="A0AAJ0MUY3"/>
<dbReference type="RefSeq" id="XP_062696363.1">
    <property type="nucleotide sequence ID" value="XM_062831696.1"/>
</dbReference>
<name>A0AAJ0MUY3_9PEZI</name>
<dbReference type="GO" id="GO:0008113">
    <property type="term" value="F:peptide-methionine (S)-S-oxide reductase activity"/>
    <property type="evidence" value="ECO:0007669"/>
    <property type="project" value="UniProtKB-EC"/>
</dbReference>
<dbReference type="EC" id="1.8.4.11" evidence="2"/>
<dbReference type="GO" id="GO:0034599">
    <property type="term" value="P:cellular response to oxidative stress"/>
    <property type="evidence" value="ECO:0007669"/>
    <property type="project" value="UniProtKB-ARBA"/>
</dbReference>
<dbReference type="HAMAP" id="MF_01401">
    <property type="entry name" value="MsrA"/>
    <property type="match status" value="1"/>
</dbReference>
<dbReference type="PANTHER" id="PTHR43774">
    <property type="entry name" value="PEPTIDE METHIONINE SULFOXIDE REDUCTASE"/>
    <property type="match status" value="1"/>
</dbReference>
<dbReference type="Gene3D" id="3.30.1060.10">
    <property type="entry name" value="Peptide methionine sulphoxide reductase MsrA"/>
    <property type="match status" value="1"/>
</dbReference>
<dbReference type="Pfam" id="PF01625">
    <property type="entry name" value="PMSR"/>
    <property type="match status" value="1"/>
</dbReference>
<reference evidence="8 9" key="1">
    <citation type="journal article" date="2023" name="Mol. Phylogenet. Evol.">
        <title>Genome-scale phylogeny and comparative genomics of the fungal order Sordariales.</title>
        <authorList>
            <person name="Hensen N."/>
            <person name="Bonometti L."/>
            <person name="Westerberg I."/>
            <person name="Brannstrom I.O."/>
            <person name="Guillou S."/>
            <person name="Cros-Aarteil S."/>
            <person name="Calhoun S."/>
            <person name="Haridas S."/>
            <person name="Kuo A."/>
            <person name="Mondo S."/>
            <person name="Pangilinan J."/>
            <person name="Riley R."/>
            <person name="LaButti K."/>
            <person name="Andreopoulos B."/>
            <person name="Lipzen A."/>
            <person name="Chen C."/>
            <person name="Yan M."/>
            <person name="Daum C."/>
            <person name="Ng V."/>
            <person name="Clum A."/>
            <person name="Steindorff A."/>
            <person name="Ohm R.A."/>
            <person name="Martin F."/>
            <person name="Silar P."/>
            <person name="Natvig D.O."/>
            <person name="Lalanne C."/>
            <person name="Gautier V."/>
            <person name="Ament-Velasquez S.L."/>
            <person name="Kruys A."/>
            <person name="Hutchinson M.I."/>
            <person name="Powell A.J."/>
            <person name="Barry K."/>
            <person name="Miller A.N."/>
            <person name="Grigoriev I.V."/>
            <person name="Debuchy R."/>
            <person name="Gladieux P."/>
            <person name="Hiltunen Thoren M."/>
            <person name="Johannesson H."/>
        </authorList>
    </citation>
    <scope>NUCLEOTIDE SEQUENCE [LARGE SCALE GENOMIC DNA]</scope>
    <source>
        <strain evidence="8 9">FGSC 10403</strain>
    </source>
</reference>
<evidence type="ECO:0000256" key="1">
    <source>
        <dbReference type="ARBA" id="ARBA00005591"/>
    </source>
</evidence>
<gene>
    <name evidence="8" type="ORF">B0T23DRAFT_101477</name>
</gene>
<dbReference type="EMBL" id="JAULSX010000002">
    <property type="protein sequence ID" value="KAK3498099.1"/>
    <property type="molecule type" value="Genomic_DNA"/>
</dbReference>
<evidence type="ECO:0000259" key="7">
    <source>
        <dbReference type="Pfam" id="PF01625"/>
    </source>
</evidence>
<comment type="catalytic activity">
    <reaction evidence="6">
        <text>[thioredoxin]-disulfide + L-methionine + H2O = L-methionine (S)-S-oxide + [thioredoxin]-dithiol</text>
        <dbReference type="Rhea" id="RHEA:19993"/>
        <dbReference type="Rhea" id="RHEA-COMP:10698"/>
        <dbReference type="Rhea" id="RHEA-COMP:10700"/>
        <dbReference type="ChEBI" id="CHEBI:15377"/>
        <dbReference type="ChEBI" id="CHEBI:29950"/>
        <dbReference type="ChEBI" id="CHEBI:50058"/>
        <dbReference type="ChEBI" id="CHEBI:57844"/>
        <dbReference type="ChEBI" id="CHEBI:58772"/>
        <dbReference type="EC" id="1.8.4.11"/>
    </reaction>
</comment>
<evidence type="ECO:0000256" key="4">
    <source>
        <dbReference type="ARBA" id="ARBA00030643"/>
    </source>
</evidence>
<keyword evidence="9" id="KW-1185">Reference proteome</keyword>
<dbReference type="GeneID" id="87869318"/>
<accession>A0AAJ0MUY3</accession>
<evidence type="ECO:0000256" key="2">
    <source>
        <dbReference type="ARBA" id="ARBA00012502"/>
    </source>
</evidence>
<protein>
    <recommendedName>
        <fullName evidence="2">peptide-methionine (S)-S-oxide reductase</fullName>
        <ecNumber evidence="2">1.8.4.11</ecNumber>
    </recommendedName>
    <alternativeName>
        <fullName evidence="4">Peptide-methionine (S)-S-oxide reductase</fullName>
    </alternativeName>
</protein>
<dbReference type="SMR" id="A0AAJ0MUY3"/>
<dbReference type="Proteomes" id="UP001285908">
    <property type="component" value="Unassembled WGS sequence"/>
</dbReference>
<feature type="domain" description="Peptide methionine sulphoxide reductase MsrA" evidence="7">
    <location>
        <begin position="37"/>
        <end position="191"/>
    </location>
</feature>
<dbReference type="PANTHER" id="PTHR43774:SF1">
    <property type="entry name" value="PEPTIDE METHIONINE SULFOXIDE REDUCTASE MSRA 2"/>
    <property type="match status" value="1"/>
</dbReference>
<evidence type="ECO:0000256" key="6">
    <source>
        <dbReference type="ARBA" id="ARBA00048782"/>
    </source>
</evidence>
<dbReference type="SUPFAM" id="SSF55068">
    <property type="entry name" value="Peptide methionine sulfoxide reductase"/>
    <property type="match status" value="1"/>
</dbReference>
<dbReference type="FunFam" id="3.30.1060.10:FF:000006">
    <property type="entry name" value="Peptide methionine sulfoxide reductase"/>
    <property type="match status" value="1"/>
</dbReference>
<dbReference type="InterPro" id="IPR002569">
    <property type="entry name" value="Met_Sox_Rdtase_MsrA_dom"/>
</dbReference>
<dbReference type="InterPro" id="IPR036509">
    <property type="entry name" value="Met_Sox_Rdtase_MsrA_sf"/>
</dbReference>
<evidence type="ECO:0000313" key="8">
    <source>
        <dbReference type="EMBL" id="KAK3498099.1"/>
    </source>
</evidence>
<keyword evidence="3" id="KW-0560">Oxidoreductase</keyword>
<proteinExistence type="inferred from homology"/>